<keyword evidence="2" id="KW-1185">Reference proteome</keyword>
<dbReference type="Proteomes" id="UP000735302">
    <property type="component" value="Unassembled WGS sequence"/>
</dbReference>
<reference evidence="1 2" key="1">
    <citation type="journal article" date="2021" name="Elife">
        <title>Chloroplast acquisition without the gene transfer in kleptoplastic sea slugs, Plakobranchus ocellatus.</title>
        <authorList>
            <person name="Maeda T."/>
            <person name="Takahashi S."/>
            <person name="Yoshida T."/>
            <person name="Shimamura S."/>
            <person name="Takaki Y."/>
            <person name="Nagai Y."/>
            <person name="Toyoda A."/>
            <person name="Suzuki Y."/>
            <person name="Arimoto A."/>
            <person name="Ishii H."/>
            <person name="Satoh N."/>
            <person name="Nishiyama T."/>
            <person name="Hasebe M."/>
            <person name="Maruyama T."/>
            <person name="Minagawa J."/>
            <person name="Obokata J."/>
            <person name="Shigenobu S."/>
        </authorList>
    </citation>
    <scope>NUCLEOTIDE SEQUENCE [LARGE SCALE GENOMIC DNA]</scope>
</reference>
<proteinExistence type="predicted"/>
<dbReference type="PANTHER" id="PTHR11362">
    <property type="entry name" value="PHOSPHATIDYLETHANOLAMINE-BINDING PROTEIN"/>
    <property type="match status" value="1"/>
</dbReference>
<accession>A0AAV3YKN4</accession>
<name>A0AAV3YKN4_9GAST</name>
<organism evidence="1 2">
    <name type="scientific">Plakobranchus ocellatus</name>
    <dbReference type="NCBI Taxonomy" id="259542"/>
    <lineage>
        <taxon>Eukaryota</taxon>
        <taxon>Metazoa</taxon>
        <taxon>Spiralia</taxon>
        <taxon>Lophotrochozoa</taxon>
        <taxon>Mollusca</taxon>
        <taxon>Gastropoda</taxon>
        <taxon>Heterobranchia</taxon>
        <taxon>Euthyneura</taxon>
        <taxon>Panpulmonata</taxon>
        <taxon>Sacoglossa</taxon>
        <taxon>Placobranchoidea</taxon>
        <taxon>Plakobranchidae</taxon>
        <taxon>Plakobranchus</taxon>
    </lineage>
</organism>
<dbReference type="SUPFAM" id="SSF49777">
    <property type="entry name" value="PEBP-like"/>
    <property type="match status" value="1"/>
</dbReference>
<gene>
    <name evidence="1" type="ORF">PoB_001433600</name>
</gene>
<comment type="caution">
    <text evidence="1">The sequence shown here is derived from an EMBL/GenBank/DDBJ whole genome shotgun (WGS) entry which is preliminary data.</text>
</comment>
<dbReference type="EMBL" id="BLXT01001803">
    <property type="protein sequence ID" value="GFN87830.1"/>
    <property type="molecule type" value="Genomic_DNA"/>
</dbReference>
<evidence type="ECO:0000313" key="1">
    <source>
        <dbReference type="EMBL" id="GFN87830.1"/>
    </source>
</evidence>
<evidence type="ECO:0000313" key="2">
    <source>
        <dbReference type="Proteomes" id="UP000735302"/>
    </source>
</evidence>
<dbReference type="InterPro" id="IPR035810">
    <property type="entry name" value="PEBP_euk"/>
</dbReference>
<dbReference type="AlphaFoldDB" id="A0AAV3YKN4"/>
<protein>
    <submittedName>
        <fullName evidence="1">Phosphatidylethanolamine-binding f40a3.3</fullName>
    </submittedName>
</protein>
<sequence length="303" mass="33981">MVFKVTSLLQKLSAYLDPAIQFSVIMETYSDPFGASRMEDFFNMVDMCPFFYSQLDPFYYAVRAIGIPNIKYSPIPFSYSQVEDMGPLTTLTINVKVQYDTEDFTSTACCENFAITRGSYLVSPLDPRPVRAAMTRLAPRVSLDPIFFDAFGGGRSSIAGNIYTLMMVDVTTALNAPRTGENMTIHWLVTNIFGSDILTGTEVAQYSAPSPSDERFPGTYMFFLFNQTNIVNPSTLKPFCPSGFERCELQFTDLFYAYGLRDLVGVNWFQAKFDGFSLKQQITVFGQPETTVCAGRKSYTVPC</sequence>
<dbReference type="PANTHER" id="PTHR11362:SF82">
    <property type="entry name" value="PHOSPHATIDYLETHANOLAMINE-BINDING PROTEIN 4"/>
    <property type="match status" value="1"/>
</dbReference>
<dbReference type="InterPro" id="IPR036610">
    <property type="entry name" value="PEBP-like_sf"/>
</dbReference>
<dbReference type="Gene3D" id="3.90.280.10">
    <property type="entry name" value="PEBP-like"/>
    <property type="match status" value="1"/>
</dbReference>